<dbReference type="PROSITE" id="PS00092">
    <property type="entry name" value="N6_MTASE"/>
    <property type="match status" value="1"/>
</dbReference>
<dbReference type="GO" id="GO:0008988">
    <property type="term" value="F:rRNA (adenine-N6-)-methyltransferase activity"/>
    <property type="evidence" value="ECO:0007669"/>
    <property type="project" value="TreeGrafter"/>
</dbReference>
<dbReference type="SUPFAM" id="SSF53335">
    <property type="entry name" value="S-adenosyl-L-methionine-dependent methyltransferases"/>
    <property type="match status" value="1"/>
</dbReference>
<reference evidence="3" key="1">
    <citation type="submission" date="2016-06" db="UniProtKB">
        <authorList>
            <consortium name="WormBaseParasite"/>
        </authorList>
    </citation>
    <scope>IDENTIFICATION</scope>
</reference>
<dbReference type="GO" id="GO:0003676">
    <property type="term" value="F:nucleic acid binding"/>
    <property type="evidence" value="ECO:0007669"/>
    <property type="project" value="InterPro"/>
</dbReference>
<dbReference type="InterPro" id="IPR051720">
    <property type="entry name" value="rRNA_MeTrfase/Polyamine_Synth"/>
</dbReference>
<evidence type="ECO:0000313" key="3">
    <source>
        <dbReference type="WBParaSite" id="ECPE_0000721301-mRNA-1"/>
    </source>
</evidence>
<reference evidence="1 2" key="2">
    <citation type="submission" date="2018-11" db="EMBL/GenBank/DDBJ databases">
        <authorList>
            <consortium name="Pathogen Informatics"/>
        </authorList>
    </citation>
    <scope>NUCLEOTIDE SEQUENCE [LARGE SCALE GENOMIC DNA]</scope>
    <source>
        <strain evidence="1 2">Egypt</strain>
    </source>
</reference>
<dbReference type="EMBL" id="UZAN01044280">
    <property type="protein sequence ID" value="VDP80434.1"/>
    <property type="molecule type" value="Genomic_DNA"/>
</dbReference>
<dbReference type="Proteomes" id="UP000272942">
    <property type="component" value="Unassembled WGS sequence"/>
</dbReference>
<protein>
    <submittedName>
        <fullName evidence="3">MTS domain-containing protein</fullName>
    </submittedName>
</protein>
<sequence>MPSTIINRKKLQSALQSVNNFSSPKIQLEQYPTSPHVATDILFNMQMMHGSLQGMSVADLGCGPGILSIGARLLGASYVVAVDIDPDAISDLVQNLESFDMKDEAIDAILCDAIRFGAEEDRKLFDTVVLNPPFGTNLSNAGIDIEFLKRALSIAQCHVYSLHKTTTRDFVLRTIRNLNAQAEVVAELRFDIPRMYKRHRQETVDIAVDLVHAWY</sequence>
<dbReference type="WBParaSite" id="ECPE_0000721301-mRNA-1">
    <property type="protein sequence ID" value="ECPE_0000721301-mRNA-1"/>
    <property type="gene ID" value="ECPE_0000721301"/>
</dbReference>
<dbReference type="InterPro" id="IPR029063">
    <property type="entry name" value="SAM-dependent_MTases_sf"/>
</dbReference>
<dbReference type="InterPro" id="IPR002052">
    <property type="entry name" value="DNA_methylase_N6_adenine_CS"/>
</dbReference>
<dbReference type="PANTHER" id="PTHR23290:SF0">
    <property type="entry name" value="RRNA N6-ADENOSINE-METHYLTRANSFERASE METTL5"/>
    <property type="match status" value="1"/>
</dbReference>
<dbReference type="PANTHER" id="PTHR23290">
    <property type="entry name" value="RRNA N6-ADENOSINE-METHYLTRANSFERASE METTL5"/>
    <property type="match status" value="1"/>
</dbReference>
<dbReference type="AlphaFoldDB" id="A0A183AJR2"/>
<dbReference type="OrthoDB" id="419617at2759"/>
<evidence type="ECO:0000313" key="1">
    <source>
        <dbReference type="EMBL" id="VDP80434.1"/>
    </source>
</evidence>
<organism evidence="3">
    <name type="scientific">Echinostoma caproni</name>
    <dbReference type="NCBI Taxonomy" id="27848"/>
    <lineage>
        <taxon>Eukaryota</taxon>
        <taxon>Metazoa</taxon>
        <taxon>Spiralia</taxon>
        <taxon>Lophotrochozoa</taxon>
        <taxon>Platyhelminthes</taxon>
        <taxon>Trematoda</taxon>
        <taxon>Digenea</taxon>
        <taxon>Plagiorchiida</taxon>
        <taxon>Echinostomata</taxon>
        <taxon>Echinostomatoidea</taxon>
        <taxon>Echinostomatidae</taxon>
        <taxon>Echinostoma</taxon>
    </lineage>
</organism>
<name>A0A183AJR2_9TREM</name>
<accession>A0A183AJR2</accession>
<dbReference type="CDD" id="cd02440">
    <property type="entry name" value="AdoMet_MTases"/>
    <property type="match status" value="1"/>
</dbReference>
<dbReference type="Pfam" id="PF06325">
    <property type="entry name" value="PrmA"/>
    <property type="match status" value="1"/>
</dbReference>
<dbReference type="Gene3D" id="3.40.50.150">
    <property type="entry name" value="Vaccinia Virus protein VP39"/>
    <property type="match status" value="1"/>
</dbReference>
<gene>
    <name evidence="1" type="ORF">ECPE_LOCUS7197</name>
</gene>
<proteinExistence type="predicted"/>
<keyword evidence="2" id="KW-1185">Reference proteome</keyword>
<evidence type="ECO:0000313" key="2">
    <source>
        <dbReference type="Proteomes" id="UP000272942"/>
    </source>
</evidence>